<evidence type="ECO:0000259" key="9">
    <source>
        <dbReference type="PROSITE" id="PS50850"/>
    </source>
</evidence>
<feature type="compositionally biased region" description="Polar residues" evidence="7">
    <location>
        <begin position="15"/>
        <end position="30"/>
    </location>
</feature>
<dbReference type="InterPro" id="IPR020846">
    <property type="entry name" value="MFS_dom"/>
</dbReference>
<dbReference type="InterPro" id="IPR036259">
    <property type="entry name" value="MFS_trans_sf"/>
</dbReference>
<dbReference type="PANTHER" id="PTHR42718">
    <property type="entry name" value="MAJOR FACILITATOR SUPERFAMILY MULTIDRUG TRANSPORTER MFSC"/>
    <property type="match status" value="1"/>
</dbReference>
<evidence type="ECO:0000313" key="10">
    <source>
        <dbReference type="EMBL" id="ADJ44971.1"/>
    </source>
</evidence>
<proteinExistence type="predicted"/>
<dbReference type="PATRIC" id="fig|749927.5.peg.3284"/>
<dbReference type="OrthoDB" id="7375466at2"/>
<protein>
    <submittedName>
        <fullName evidence="10">MFS transporter, multidrug efflux transporter</fullName>
    </submittedName>
</protein>
<feature type="transmembrane region" description="Helical" evidence="8">
    <location>
        <begin position="454"/>
        <end position="475"/>
    </location>
</feature>
<dbReference type="HOGENOM" id="CLU_000960_28_2_11"/>
<accession>A0A0H3D417</accession>
<dbReference type="AlphaFoldDB" id="A0A0H3D417"/>
<keyword evidence="5 8" id="KW-1133">Transmembrane helix</keyword>
<feature type="transmembrane region" description="Helical" evidence="8">
    <location>
        <begin position="274"/>
        <end position="297"/>
    </location>
</feature>
<evidence type="ECO:0000313" key="11">
    <source>
        <dbReference type="Proteomes" id="UP000000328"/>
    </source>
</evidence>
<name>A0A0H3D417_AMYMU</name>
<dbReference type="Gene3D" id="1.20.1250.20">
    <property type="entry name" value="MFS general substrate transporter like domains"/>
    <property type="match status" value="1"/>
</dbReference>
<keyword evidence="3" id="KW-1003">Cell membrane</keyword>
<feature type="transmembrane region" description="Helical" evidence="8">
    <location>
        <begin position="481"/>
        <end position="504"/>
    </location>
</feature>
<dbReference type="EMBL" id="CP002000">
    <property type="protein sequence ID" value="ADJ44971.1"/>
    <property type="molecule type" value="Genomic_DNA"/>
</dbReference>
<organism evidence="10 11">
    <name type="scientific">Amycolatopsis mediterranei (strain U-32)</name>
    <dbReference type="NCBI Taxonomy" id="749927"/>
    <lineage>
        <taxon>Bacteria</taxon>
        <taxon>Bacillati</taxon>
        <taxon>Actinomycetota</taxon>
        <taxon>Actinomycetes</taxon>
        <taxon>Pseudonocardiales</taxon>
        <taxon>Pseudonocardiaceae</taxon>
        <taxon>Amycolatopsis</taxon>
    </lineage>
</organism>
<feature type="transmembrane region" description="Helical" evidence="8">
    <location>
        <begin position="162"/>
        <end position="181"/>
    </location>
</feature>
<feature type="transmembrane region" description="Helical" evidence="8">
    <location>
        <begin position="248"/>
        <end position="268"/>
    </location>
</feature>
<dbReference type="SUPFAM" id="SSF103473">
    <property type="entry name" value="MFS general substrate transporter"/>
    <property type="match status" value="1"/>
</dbReference>
<dbReference type="Gene3D" id="1.20.1720.10">
    <property type="entry name" value="Multidrug resistance protein D"/>
    <property type="match status" value="1"/>
</dbReference>
<feature type="transmembrane region" description="Helical" evidence="8">
    <location>
        <begin position="188"/>
        <end position="206"/>
    </location>
</feature>
<dbReference type="Pfam" id="PF07690">
    <property type="entry name" value="MFS_1"/>
    <property type="match status" value="1"/>
</dbReference>
<dbReference type="PANTHER" id="PTHR42718:SF46">
    <property type="entry name" value="BLR6921 PROTEIN"/>
    <property type="match status" value="1"/>
</dbReference>
<dbReference type="GO" id="GO:0005886">
    <property type="term" value="C:plasma membrane"/>
    <property type="evidence" value="ECO:0007669"/>
    <property type="project" value="UniProtKB-SubCell"/>
</dbReference>
<feature type="transmembrane region" description="Helical" evidence="8">
    <location>
        <begin position="347"/>
        <end position="370"/>
    </location>
</feature>
<keyword evidence="4 8" id="KW-0812">Transmembrane</keyword>
<evidence type="ECO:0000256" key="2">
    <source>
        <dbReference type="ARBA" id="ARBA00022448"/>
    </source>
</evidence>
<feature type="transmembrane region" description="Helical" evidence="8">
    <location>
        <begin position="318"/>
        <end position="341"/>
    </location>
</feature>
<dbReference type="CDD" id="cd17321">
    <property type="entry name" value="MFS_MMR_MDR_like"/>
    <property type="match status" value="1"/>
</dbReference>
<dbReference type="KEGG" id="amd:AMED_3180"/>
<dbReference type="GO" id="GO:0022857">
    <property type="term" value="F:transmembrane transporter activity"/>
    <property type="evidence" value="ECO:0007669"/>
    <property type="project" value="InterPro"/>
</dbReference>
<evidence type="ECO:0000256" key="5">
    <source>
        <dbReference type="ARBA" id="ARBA00022989"/>
    </source>
</evidence>
<feature type="compositionally biased region" description="Low complexity" evidence="7">
    <location>
        <begin position="46"/>
        <end position="55"/>
    </location>
</feature>
<feature type="transmembrane region" description="Helical" evidence="8">
    <location>
        <begin position="407"/>
        <end position="433"/>
    </location>
</feature>
<dbReference type="InterPro" id="IPR004638">
    <property type="entry name" value="EmrB-like"/>
</dbReference>
<dbReference type="InterPro" id="IPR011701">
    <property type="entry name" value="MFS"/>
</dbReference>
<evidence type="ECO:0000256" key="7">
    <source>
        <dbReference type="SAM" id="MobiDB-lite"/>
    </source>
</evidence>
<comment type="subcellular location">
    <subcellularLocation>
        <location evidence="1">Cell membrane</location>
        <topology evidence="1">Multi-pass membrane protein</topology>
    </subcellularLocation>
</comment>
<evidence type="ECO:0000256" key="4">
    <source>
        <dbReference type="ARBA" id="ARBA00022692"/>
    </source>
</evidence>
<feature type="transmembrane region" description="Helical" evidence="8">
    <location>
        <begin position="130"/>
        <end position="156"/>
    </location>
</feature>
<dbReference type="NCBIfam" id="TIGR00711">
    <property type="entry name" value="efflux_EmrB"/>
    <property type="match status" value="1"/>
</dbReference>
<feature type="region of interest" description="Disordered" evidence="7">
    <location>
        <begin position="1"/>
        <end position="55"/>
    </location>
</feature>
<sequence length="511" mass="51656">MDSATGHRARGYLSGTDSFGDSAGSMSSEAAQAPVTGGKETRVRTRTSPTPVAPAAGPDRRRWVLVITSVASLMVVLDALVVATALTAIRTDLGASVTELEWTVNAYGLSFAVLLMTAAAAGDRWGRRRVFAAGVTLFAAASLICAVAPGVAVLIAGRVLQGAGAAFVMPLALALLGAAFPAELRPKALGVFASVSGVAVPLGPLLGGAVVEGISWPWIFWINVPIGAALACFALTRIEESHGPDPALDVPGLVLAGAGSFGVVWGLVQGNSAGWTSVAVLGPLVAGLVVLGAFVAWQRRAAHPMLPLPLFRSRRFAAGNAVIFFHWASALGAVFFMAQFLQDGLGYGPLAAGLGLVPWGLTTTVVPQLAGRLVGRFGERPFIVAGLGLHALAMVWLALVAGPSIGYPVIAVPLVLSGTGIAMCLPAAQSAVLTSVAPRLLGKAAGAFSAMRQLGGAFGVAILVAGFSLAGSYASRAAFSAGFTAAALVSAVLAAAGALAGSLIPRRETKE</sequence>
<reference evidence="10 11" key="1">
    <citation type="journal article" date="2010" name="Cell Res.">
        <title>Complete genome sequence of the rifamycin SV-producing Amycolatopsis mediterranei U32 revealed its genetic characteristics in phylogeny and metabolism.</title>
        <authorList>
            <person name="Zhao W."/>
            <person name="Zhong Y."/>
            <person name="Yuan H."/>
            <person name="Wang J."/>
            <person name="Zheng H."/>
            <person name="Wang Y."/>
            <person name="Cen X."/>
            <person name="Xu F."/>
            <person name="Bai J."/>
            <person name="Han X."/>
            <person name="Lu G."/>
            <person name="Zhu Y."/>
            <person name="Shao Z."/>
            <person name="Yan H."/>
            <person name="Li C."/>
            <person name="Peng N."/>
            <person name="Zhang Z."/>
            <person name="Zhang Y."/>
            <person name="Lin W."/>
            <person name="Fan Y."/>
            <person name="Qin Z."/>
            <person name="Hu Y."/>
            <person name="Zhu B."/>
            <person name="Wang S."/>
            <person name="Ding X."/>
            <person name="Zhao G.P."/>
        </authorList>
    </citation>
    <scope>NUCLEOTIDE SEQUENCE [LARGE SCALE GENOMIC DNA]</scope>
    <source>
        <strain evidence="11">U-32</strain>
    </source>
</reference>
<feature type="transmembrane region" description="Helical" evidence="8">
    <location>
        <begin position="106"/>
        <end position="123"/>
    </location>
</feature>
<feature type="transmembrane region" description="Helical" evidence="8">
    <location>
        <begin position="218"/>
        <end position="236"/>
    </location>
</feature>
<dbReference type="Proteomes" id="UP000000328">
    <property type="component" value="Chromosome"/>
</dbReference>
<dbReference type="eggNOG" id="COG0477">
    <property type="taxonomic scope" value="Bacteria"/>
</dbReference>
<feature type="transmembrane region" description="Helical" evidence="8">
    <location>
        <begin position="63"/>
        <end position="86"/>
    </location>
</feature>
<keyword evidence="2" id="KW-0813">Transport</keyword>
<keyword evidence="6 8" id="KW-0472">Membrane</keyword>
<gene>
    <name evidence="10" type="ordered locus">AMED_3180</name>
</gene>
<evidence type="ECO:0000256" key="3">
    <source>
        <dbReference type="ARBA" id="ARBA00022475"/>
    </source>
</evidence>
<evidence type="ECO:0000256" key="1">
    <source>
        <dbReference type="ARBA" id="ARBA00004651"/>
    </source>
</evidence>
<evidence type="ECO:0000256" key="6">
    <source>
        <dbReference type="ARBA" id="ARBA00023136"/>
    </source>
</evidence>
<dbReference type="PROSITE" id="PS50850">
    <property type="entry name" value="MFS"/>
    <property type="match status" value="1"/>
</dbReference>
<feature type="domain" description="Major facilitator superfamily (MFS) profile" evidence="9">
    <location>
        <begin position="64"/>
        <end position="509"/>
    </location>
</feature>
<evidence type="ECO:0000256" key="8">
    <source>
        <dbReference type="SAM" id="Phobius"/>
    </source>
</evidence>
<feature type="transmembrane region" description="Helical" evidence="8">
    <location>
        <begin position="382"/>
        <end position="401"/>
    </location>
</feature>